<dbReference type="NCBIfam" id="TIGR00305">
    <property type="entry name" value="putative toxin-antitoxin system toxin component, PIN family"/>
    <property type="match status" value="1"/>
</dbReference>
<dbReference type="PANTHER" id="PTHR34610">
    <property type="entry name" value="SSL7007 PROTEIN"/>
    <property type="match status" value="1"/>
</dbReference>
<dbReference type="OrthoDB" id="9802272at2"/>
<dbReference type="SUPFAM" id="SSF88723">
    <property type="entry name" value="PIN domain-like"/>
    <property type="match status" value="1"/>
</dbReference>
<dbReference type="InterPro" id="IPR002850">
    <property type="entry name" value="PIN_toxin-like"/>
</dbReference>
<evidence type="ECO:0000313" key="2">
    <source>
        <dbReference type="EMBL" id="TCZ63221.1"/>
    </source>
</evidence>
<sequence>MSVTVVDASVVISAALSPNGTARRALAAARARTTIALSEAVLREIAGVLARPKFARALTEERRRETLELLAAAALWIEPREAVRECRDPKDNCTLELALAAGASAILTGDEDLLVLHPWRGIPVLRPAEFLWALGGRPS</sequence>
<keyword evidence="3" id="KW-1185">Reference proteome</keyword>
<dbReference type="RefSeq" id="WP_132288085.1">
    <property type="nucleotide sequence ID" value="NZ_SKBM01000008.1"/>
</dbReference>
<dbReference type="AlphaFoldDB" id="A0A4R4DTA0"/>
<accession>A0A4R4DTA0</accession>
<dbReference type="EMBL" id="SKBM01000008">
    <property type="protein sequence ID" value="TCZ63221.1"/>
    <property type="molecule type" value="Genomic_DNA"/>
</dbReference>
<name>A0A4R4DTA0_9PROT</name>
<dbReference type="PANTHER" id="PTHR34610:SF3">
    <property type="entry name" value="SSL7007 PROTEIN"/>
    <property type="match status" value="1"/>
</dbReference>
<gene>
    <name evidence="2" type="ORF">EXY23_10325</name>
</gene>
<feature type="domain" description="PIN" evidence="1">
    <location>
        <begin position="2"/>
        <end position="115"/>
    </location>
</feature>
<dbReference type="InterPro" id="IPR002716">
    <property type="entry name" value="PIN_dom"/>
</dbReference>
<dbReference type="SMART" id="SM00670">
    <property type="entry name" value="PINc"/>
    <property type="match status" value="1"/>
</dbReference>
<reference evidence="2 3" key="1">
    <citation type="submission" date="2019-03" db="EMBL/GenBank/DDBJ databases">
        <title>Paracraurococcus aquatilis NE82 genome sequence.</title>
        <authorList>
            <person name="Zhao Y."/>
            <person name="Du Z."/>
        </authorList>
    </citation>
    <scope>NUCLEOTIDE SEQUENCE [LARGE SCALE GENOMIC DNA]</scope>
    <source>
        <strain evidence="2 3">NE82</strain>
    </source>
</reference>
<proteinExistence type="predicted"/>
<organism evidence="2 3">
    <name type="scientific">Roseicella aquatilis</name>
    <dbReference type="NCBI Taxonomy" id="2527868"/>
    <lineage>
        <taxon>Bacteria</taxon>
        <taxon>Pseudomonadati</taxon>
        <taxon>Pseudomonadota</taxon>
        <taxon>Alphaproteobacteria</taxon>
        <taxon>Acetobacterales</taxon>
        <taxon>Roseomonadaceae</taxon>
        <taxon>Roseicella</taxon>
    </lineage>
</organism>
<dbReference type="Proteomes" id="UP000295023">
    <property type="component" value="Unassembled WGS sequence"/>
</dbReference>
<dbReference type="InterPro" id="IPR029060">
    <property type="entry name" value="PIN-like_dom_sf"/>
</dbReference>
<evidence type="ECO:0000313" key="3">
    <source>
        <dbReference type="Proteomes" id="UP000295023"/>
    </source>
</evidence>
<dbReference type="Gene3D" id="3.40.50.1010">
    <property type="entry name" value="5'-nuclease"/>
    <property type="match status" value="1"/>
</dbReference>
<comment type="caution">
    <text evidence="2">The sequence shown here is derived from an EMBL/GenBank/DDBJ whole genome shotgun (WGS) entry which is preliminary data.</text>
</comment>
<protein>
    <submittedName>
        <fullName evidence="2">Putative toxin-antitoxin system toxin component, PIN family</fullName>
    </submittedName>
</protein>
<dbReference type="Pfam" id="PF13470">
    <property type="entry name" value="PIN_3"/>
    <property type="match status" value="1"/>
</dbReference>
<evidence type="ECO:0000259" key="1">
    <source>
        <dbReference type="SMART" id="SM00670"/>
    </source>
</evidence>